<keyword evidence="1" id="KW-0812">Transmembrane</keyword>
<gene>
    <name evidence="2" type="ORF">D0Y50_06310</name>
</gene>
<dbReference type="KEGG" id="salm:D0Y50_06310"/>
<keyword evidence="1" id="KW-1133">Transmembrane helix</keyword>
<name>A0A346NKG4_9ALTE</name>
<evidence type="ECO:0000256" key="1">
    <source>
        <dbReference type="SAM" id="Phobius"/>
    </source>
</evidence>
<keyword evidence="1" id="KW-0472">Membrane</keyword>
<dbReference type="AlphaFoldDB" id="A0A346NKG4"/>
<proteinExistence type="predicted"/>
<feature type="transmembrane region" description="Helical" evidence="1">
    <location>
        <begin position="55"/>
        <end position="74"/>
    </location>
</feature>
<reference evidence="2 3" key="1">
    <citation type="submission" date="2018-08" db="EMBL/GenBank/DDBJ databases">
        <title>Salinimonas sediminis sp. nov., a piezophilic bacterium isolated from a deep-sea sediment sample from the New Britain Trench.</title>
        <authorList>
            <person name="Cao J."/>
        </authorList>
    </citation>
    <scope>NUCLEOTIDE SEQUENCE [LARGE SCALE GENOMIC DNA]</scope>
    <source>
        <strain evidence="2 3">N102</strain>
    </source>
</reference>
<evidence type="ECO:0000313" key="3">
    <source>
        <dbReference type="Proteomes" id="UP000262073"/>
    </source>
</evidence>
<organism evidence="2 3">
    <name type="scientific">Salinimonas sediminis</name>
    <dbReference type="NCBI Taxonomy" id="2303538"/>
    <lineage>
        <taxon>Bacteria</taxon>
        <taxon>Pseudomonadati</taxon>
        <taxon>Pseudomonadota</taxon>
        <taxon>Gammaproteobacteria</taxon>
        <taxon>Alteromonadales</taxon>
        <taxon>Alteromonadaceae</taxon>
        <taxon>Alteromonas/Salinimonas group</taxon>
        <taxon>Salinimonas</taxon>
    </lineage>
</organism>
<protein>
    <submittedName>
        <fullName evidence="2">Uncharacterized protein</fullName>
    </submittedName>
</protein>
<dbReference type="OrthoDB" id="6401449at2"/>
<sequence>MKNWENLSFVQKIFVGLTLLAMAGLAPEIALLLQFGGMEVAFAFLLFTLKPIFTWWQHSFGTLKKAISLAVILLRHSASAKPAVFTLQASFCLLAVVLTGSTVFAFSFFMPGLMMNSVLV</sequence>
<accession>A0A346NKG4</accession>
<feature type="transmembrane region" description="Helical" evidence="1">
    <location>
        <begin position="12"/>
        <end position="35"/>
    </location>
</feature>
<dbReference type="RefSeq" id="WP_117316008.1">
    <property type="nucleotide sequence ID" value="NZ_CP031769.1"/>
</dbReference>
<keyword evidence="3" id="KW-1185">Reference proteome</keyword>
<dbReference type="Proteomes" id="UP000262073">
    <property type="component" value="Chromosome"/>
</dbReference>
<feature type="transmembrane region" description="Helical" evidence="1">
    <location>
        <begin position="86"/>
        <end position="110"/>
    </location>
</feature>
<dbReference type="EMBL" id="CP031769">
    <property type="protein sequence ID" value="AXR06021.1"/>
    <property type="molecule type" value="Genomic_DNA"/>
</dbReference>
<evidence type="ECO:0000313" key="2">
    <source>
        <dbReference type="EMBL" id="AXR06021.1"/>
    </source>
</evidence>